<dbReference type="EMBL" id="VSSQ01013041">
    <property type="protein sequence ID" value="MPM50612.1"/>
    <property type="molecule type" value="Genomic_DNA"/>
</dbReference>
<evidence type="ECO:0000313" key="1">
    <source>
        <dbReference type="EMBL" id="MPM50612.1"/>
    </source>
</evidence>
<sequence>MLSSDTTTVDCNPRNSTAICADASAWAVSNDRAAVNNDAFDITTYYISYTDAAGAGSCGVKYMVRCSVDTLDRQCPLAFLEQSDCRCTISIQRISSAQNQRDIAGCRYVHCLIKCGTVAIDAYVEVLQNKRRSVDGIYFNVIIFICR</sequence>
<proteinExistence type="predicted"/>
<dbReference type="AlphaFoldDB" id="A0A645ABM8"/>
<name>A0A645ABM8_9ZZZZ</name>
<reference evidence="1" key="1">
    <citation type="submission" date="2019-08" db="EMBL/GenBank/DDBJ databases">
        <authorList>
            <person name="Kucharzyk K."/>
            <person name="Murdoch R.W."/>
            <person name="Higgins S."/>
            <person name="Loffler F."/>
        </authorList>
    </citation>
    <scope>NUCLEOTIDE SEQUENCE</scope>
</reference>
<organism evidence="1">
    <name type="scientific">bioreactor metagenome</name>
    <dbReference type="NCBI Taxonomy" id="1076179"/>
    <lineage>
        <taxon>unclassified sequences</taxon>
        <taxon>metagenomes</taxon>
        <taxon>ecological metagenomes</taxon>
    </lineage>
</organism>
<comment type="caution">
    <text evidence="1">The sequence shown here is derived from an EMBL/GenBank/DDBJ whole genome shotgun (WGS) entry which is preliminary data.</text>
</comment>
<gene>
    <name evidence="1" type="ORF">SDC9_97354</name>
</gene>
<accession>A0A645ABM8</accession>
<protein>
    <submittedName>
        <fullName evidence="1">Uncharacterized protein</fullName>
    </submittedName>
</protein>